<reference evidence="2" key="1">
    <citation type="journal article" date="2021" name="Nat. Commun.">
        <title>Genetic determinants of endophytism in the Arabidopsis root mycobiome.</title>
        <authorList>
            <person name="Mesny F."/>
            <person name="Miyauchi S."/>
            <person name="Thiergart T."/>
            <person name="Pickel B."/>
            <person name="Atanasova L."/>
            <person name="Karlsson M."/>
            <person name="Huettel B."/>
            <person name="Barry K.W."/>
            <person name="Haridas S."/>
            <person name="Chen C."/>
            <person name="Bauer D."/>
            <person name="Andreopoulos W."/>
            <person name="Pangilinan J."/>
            <person name="LaButti K."/>
            <person name="Riley R."/>
            <person name="Lipzen A."/>
            <person name="Clum A."/>
            <person name="Drula E."/>
            <person name="Henrissat B."/>
            <person name="Kohler A."/>
            <person name="Grigoriev I.V."/>
            <person name="Martin F.M."/>
            <person name="Hacquard S."/>
        </authorList>
    </citation>
    <scope>NUCLEOTIDE SEQUENCE</scope>
    <source>
        <strain evidence="2">MPI-SDFR-AT-0120</strain>
    </source>
</reference>
<proteinExistence type="predicted"/>
<feature type="compositionally biased region" description="Basic residues" evidence="1">
    <location>
        <begin position="393"/>
        <end position="404"/>
    </location>
</feature>
<evidence type="ECO:0000256" key="1">
    <source>
        <dbReference type="SAM" id="MobiDB-lite"/>
    </source>
</evidence>
<sequence>MHREIRTMGKSTVALRALPHGWHSLSLQGLSSTPIILPILGNQRDPPRPRKPIKIHVRPRRKATMGVALPAVGRTKSKSSTARETRERTSKHGLHRGKIAHDIRPIPPIPLRKRVGPGTRIGTLKEMPILIEDDDDNDNDDGYGIGVTAETNTFRNRYSTPSPAPSSESIYSPRPLNIPAVRVPPSRRSLLASARSRSNFHGLRQASADVGPAPPLPTSSPVYERTPDDSRHPSRPIAKSQTTREHIVSARSNPERITTDGPAKDMTLANIEDFDVRKKVADLMAVAPALPVQDLYDLLMDMEGDIVSARRHARRASEAPRGRGLIKAEVESVSAPVQRDCASACLSVADDDELMIKIDPNEAFLEWDSDTPTSQPALEWQSKAKKLSYDKHGKTKSKKSKSKAKIQLPKAPATAKAKISKASASRKSTSEKARPAITVNRVPVPPIQRRRQQDLSTKRQFAVPDPEVISSNSDMDDDSDVEMLDAAPDHMENLRIDMRPPWAYNEDVLRRERGRTGRR</sequence>
<feature type="region of interest" description="Disordered" evidence="1">
    <location>
        <begin position="72"/>
        <end position="97"/>
    </location>
</feature>
<feature type="region of interest" description="Disordered" evidence="1">
    <location>
        <begin position="383"/>
        <end position="481"/>
    </location>
</feature>
<name>A0A8K0VWV0_9PLEO</name>
<comment type="caution">
    <text evidence="2">The sequence shown here is derived from an EMBL/GenBank/DDBJ whole genome shotgun (WGS) entry which is preliminary data.</text>
</comment>
<feature type="compositionally biased region" description="Low complexity" evidence="1">
    <location>
        <begin position="405"/>
        <end position="427"/>
    </location>
</feature>
<dbReference type="EMBL" id="JAGMVJ010000012">
    <property type="protein sequence ID" value="KAH7084438.1"/>
    <property type="molecule type" value="Genomic_DNA"/>
</dbReference>
<evidence type="ECO:0000313" key="3">
    <source>
        <dbReference type="Proteomes" id="UP000813461"/>
    </source>
</evidence>
<organism evidence="2 3">
    <name type="scientific">Paraphoma chrysanthemicola</name>
    <dbReference type="NCBI Taxonomy" id="798071"/>
    <lineage>
        <taxon>Eukaryota</taxon>
        <taxon>Fungi</taxon>
        <taxon>Dikarya</taxon>
        <taxon>Ascomycota</taxon>
        <taxon>Pezizomycotina</taxon>
        <taxon>Dothideomycetes</taxon>
        <taxon>Pleosporomycetidae</taxon>
        <taxon>Pleosporales</taxon>
        <taxon>Pleosporineae</taxon>
        <taxon>Phaeosphaeriaceae</taxon>
        <taxon>Paraphoma</taxon>
    </lineage>
</organism>
<feature type="region of interest" description="Disordered" evidence="1">
    <location>
        <begin position="155"/>
        <end position="178"/>
    </location>
</feature>
<dbReference type="Proteomes" id="UP000813461">
    <property type="component" value="Unassembled WGS sequence"/>
</dbReference>
<evidence type="ECO:0000313" key="2">
    <source>
        <dbReference type="EMBL" id="KAH7084438.1"/>
    </source>
</evidence>
<feature type="compositionally biased region" description="Basic and acidic residues" evidence="1">
    <location>
        <begin position="81"/>
        <end position="90"/>
    </location>
</feature>
<feature type="compositionally biased region" description="Polar residues" evidence="1">
    <location>
        <begin position="155"/>
        <end position="170"/>
    </location>
</feature>
<dbReference type="OrthoDB" id="3798749at2759"/>
<protein>
    <submittedName>
        <fullName evidence="2">Uncharacterized protein</fullName>
    </submittedName>
</protein>
<dbReference type="AlphaFoldDB" id="A0A8K0VWV0"/>
<keyword evidence="3" id="KW-1185">Reference proteome</keyword>
<accession>A0A8K0VWV0</accession>
<gene>
    <name evidence="2" type="ORF">FB567DRAFT_82510</name>
</gene>
<feature type="region of interest" description="Disordered" evidence="1">
    <location>
        <begin position="204"/>
        <end position="249"/>
    </location>
</feature>